<name>A0A2G1XQU9_STRCJ</name>
<gene>
    <name evidence="2" type="ORF">BLA24_00065</name>
</gene>
<accession>A0A2G1XQU9</accession>
<evidence type="ECO:0000256" key="1">
    <source>
        <dbReference type="SAM" id="MobiDB-lite"/>
    </source>
</evidence>
<comment type="caution">
    <text evidence="2">The sequence shown here is derived from an EMBL/GenBank/DDBJ whole genome shotgun (WGS) entry which is preliminary data.</text>
</comment>
<proteinExistence type="predicted"/>
<dbReference type="Proteomes" id="UP000222531">
    <property type="component" value="Unassembled WGS sequence"/>
</dbReference>
<dbReference type="AlphaFoldDB" id="A0A2G1XQU9"/>
<feature type="region of interest" description="Disordered" evidence="1">
    <location>
        <begin position="46"/>
        <end position="70"/>
    </location>
</feature>
<organism evidence="2 3">
    <name type="scientific">Streptomyces cinnamoneus</name>
    <name type="common">Streptoverticillium cinnamoneum</name>
    <dbReference type="NCBI Taxonomy" id="53446"/>
    <lineage>
        <taxon>Bacteria</taxon>
        <taxon>Bacillati</taxon>
        <taxon>Actinomycetota</taxon>
        <taxon>Actinomycetes</taxon>
        <taxon>Kitasatosporales</taxon>
        <taxon>Streptomycetaceae</taxon>
        <taxon>Streptomyces</taxon>
        <taxon>Streptomyces cinnamoneus group</taxon>
    </lineage>
</organism>
<sequence length="70" mass="7875">MPPAGWNRTQQSPSDVTYTSKDGAVELSAKQGRTTEDLLTHWQRFEEGFHGTPGTARSGWSARRTPETRR</sequence>
<dbReference type="EMBL" id="NHZO01000003">
    <property type="protein sequence ID" value="PHQ53593.1"/>
    <property type="molecule type" value="Genomic_DNA"/>
</dbReference>
<keyword evidence="3" id="KW-1185">Reference proteome</keyword>
<reference evidence="2 3" key="1">
    <citation type="journal article" date="2017" name="Biochemistry">
        <title>Identification of the Biosynthetic Pathway for the Antibiotic Bicyclomycin.</title>
        <authorList>
            <person name="Patteson J."/>
            <person name="Cai W."/>
            <person name="Johnson R.A."/>
            <person name="Santa Maria K."/>
            <person name="Li B."/>
        </authorList>
    </citation>
    <scope>NUCLEOTIDE SEQUENCE [LARGE SCALE GENOMIC DNA]</scope>
    <source>
        <strain evidence="2 3">ATCC 21532</strain>
    </source>
</reference>
<evidence type="ECO:0000313" key="2">
    <source>
        <dbReference type="EMBL" id="PHQ53593.1"/>
    </source>
</evidence>
<evidence type="ECO:0000313" key="3">
    <source>
        <dbReference type="Proteomes" id="UP000222531"/>
    </source>
</evidence>
<protein>
    <submittedName>
        <fullName evidence="2">Uncharacterized protein</fullName>
    </submittedName>
</protein>